<reference evidence="1" key="1">
    <citation type="submission" date="2018-06" db="EMBL/GenBank/DDBJ databases">
        <authorList>
            <person name="Zhirakovskaya E."/>
        </authorList>
    </citation>
    <scope>NUCLEOTIDE SEQUENCE</scope>
</reference>
<sequence length="91" mass="9889">MKKMLIIILAMLSSTGFAMDAGQMKAAALKACDTQLESVPEEMREASKKICECNVNNTDYVAVLETQQSGDTEKVQQDALIVAQECGKKAM</sequence>
<name>A0A3B0VSY3_9ZZZZ</name>
<proteinExistence type="predicted"/>
<accession>A0A3B0VSY3</accession>
<dbReference type="AlphaFoldDB" id="A0A3B0VSY3"/>
<evidence type="ECO:0000313" key="1">
    <source>
        <dbReference type="EMBL" id="VAW46745.1"/>
    </source>
</evidence>
<gene>
    <name evidence="1" type="ORF">MNBD_GAMMA02-232</name>
</gene>
<organism evidence="1">
    <name type="scientific">hydrothermal vent metagenome</name>
    <dbReference type="NCBI Taxonomy" id="652676"/>
    <lineage>
        <taxon>unclassified sequences</taxon>
        <taxon>metagenomes</taxon>
        <taxon>ecological metagenomes</taxon>
    </lineage>
</organism>
<protein>
    <submittedName>
        <fullName evidence="1">Uncharacterized protein</fullName>
    </submittedName>
</protein>
<dbReference type="EMBL" id="UOFA01000303">
    <property type="protein sequence ID" value="VAW46745.1"/>
    <property type="molecule type" value="Genomic_DNA"/>
</dbReference>